<dbReference type="Gene3D" id="3.30.465.10">
    <property type="match status" value="1"/>
</dbReference>
<evidence type="ECO:0000313" key="6">
    <source>
        <dbReference type="EMBL" id="ESZ91023.1"/>
    </source>
</evidence>
<dbReference type="HOGENOM" id="CLU_1644707_0_0_1"/>
<dbReference type="InterPro" id="IPR006094">
    <property type="entry name" value="Oxid_FAD_bind_N"/>
</dbReference>
<proteinExistence type="inferred from homology"/>
<dbReference type="InterPro" id="IPR016166">
    <property type="entry name" value="FAD-bd_PCMH"/>
</dbReference>
<evidence type="ECO:0000256" key="3">
    <source>
        <dbReference type="ARBA" id="ARBA00022827"/>
    </source>
</evidence>
<evidence type="ECO:0000313" key="7">
    <source>
        <dbReference type="Proteomes" id="UP000019487"/>
    </source>
</evidence>
<dbReference type="PANTHER" id="PTHR42973:SF28">
    <property type="entry name" value="FAD-BINDING PCMH-TYPE DOMAIN-CONTAINING PROTEIN"/>
    <property type="match status" value="1"/>
</dbReference>
<keyword evidence="3" id="KW-0274">FAD</keyword>
<name>W9C5L6_SCLBF</name>
<dbReference type="InterPro" id="IPR016169">
    <property type="entry name" value="FAD-bd_PCMH_sub2"/>
</dbReference>
<dbReference type="GO" id="GO:0016491">
    <property type="term" value="F:oxidoreductase activity"/>
    <property type="evidence" value="ECO:0007669"/>
    <property type="project" value="UniProtKB-KW"/>
</dbReference>
<dbReference type="GO" id="GO:0071949">
    <property type="term" value="F:FAD binding"/>
    <property type="evidence" value="ECO:0007669"/>
    <property type="project" value="InterPro"/>
</dbReference>
<feature type="domain" description="FAD-binding PCMH-type" evidence="5">
    <location>
        <begin position="3"/>
        <end position="161"/>
    </location>
</feature>
<evidence type="ECO:0000256" key="2">
    <source>
        <dbReference type="ARBA" id="ARBA00022630"/>
    </source>
</evidence>
<dbReference type="Proteomes" id="UP000019487">
    <property type="component" value="Unassembled WGS sequence"/>
</dbReference>
<dbReference type="OrthoDB" id="3564380at2759"/>
<dbReference type="PANTHER" id="PTHR42973">
    <property type="entry name" value="BINDING OXIDOREDUCTASE, PUTATIVE (AFU_ORTHOLOGUE AFUA_1G17690)-RELATED"/>
    <property type="match status" value="1"/>
</dbReference>
<keyword evidence="2" id="KW-0285">Flavoprotein</keyword>
<accession>W9C5L6</accession>
<comment type="similarity">
    <text evidence="1">Belongs to the oxygen-dependent FAD-linked oxidoreductase family.</text>
</comment>
<keyword evidence="4" id="KW-0560">Oxidoreductase</keyword>
<gene>
    <name evidence="6" type="ORF">SBOR_8594</name>
</gene>
<evidence type="ECO:0000256" key="1">
    <source>
        <dbReference type="ARBA" id="ARBA00005466"/>
    </source>
</evidence>
<organism evidence="6 7">
    <name type="scientific">Sclerotinia borealis (strain F-4128)</name>
    <dbReference type="NCBI Taxonomy" id="1432307"/>
    <lineage>
        <taxon>Eukaryota</taxon>
        <taxon>Fungi</taxon>
        <taxon>Dikarya</taxon>
        <taxon>Ascomycota</taxon>
        <taxon>Pezizomycotina</taxon>
        <taxon>Leotiomycetes</taxon>
        <taxon>Helotiales</taxon>
        <taxon>Sclerotiniaceae</taxon>
        <taxon>Sclerotinia</taxon>
    </lineage>
</organism>
<dbReference type="AlphaFoldDB" id="W9C5L6"/>
<dbReference type="InterPro" id="IPR050416">
    <property type="entry name" value="FAD-linked_Oxidoreductase"/>
</dbReference>
<evidence type="ECO:0000259" key="5">
    <source>
        <dbReference type="PROSITE" id="PS51387"/>
    </source>
</evidence>
<reference evidence="6 7" key="1">
    <citation type="journal article" date="2014" name="Genome Announc.">
        <title>Draft genome sequence of Sclerotinia borealis, a psychrophilic plant pathogenic fungus.</title>
        <authorList>
            <person name="Mardanov A.V."/>
            <person name="Beletsky A.V."/>
            <person name="Kadnikov V.V."/>
            <person name="Ignatov A.N."/>
            <person name="Ravin N.V."/>
        </authorList>
    </citation>
    <scope>NUCLEOTIDE SEQUENCE [LARGE SCALE GENOMIC DNA]</scope>
    <source>
        <strain evidence="7">F-4157</strain>
    </source>
</reference>
<comment type="caution">
    <text evidence="6">The sequence shown here is derived from an EMBL/GenBank/DDBJ whole genome shotgun (WGS) entry which is preliminary data.</text>
</comment>
<sequence>MQERLSPACIVKPTCSQDVSIIVAALAKIHSTDPEASLFAIRSGGHTPFAGAANDNGGVTIDLTLLNSTAVSKDYEVISVGAGSIWNNIYEKLDPRNLTAVGERVAGIGVGGLLTGGGISFFSSQYGWACDNIEGMEIVVANGSIVYASAFHNTDLSQAMK</sequence>
<dbReference type="STRING" id="1432307.W9C5L6"/>
<dbReference type="InterPro" id="IPR036318">
    <property type="entry name" value="FAD-bd_PCMH-like_sf"/>
</dbReference>
<protein>
    <submittedName>
        <fullName evidence="6">Putative oxidoreductase, FAD-binding</fullName>
    </submittedName>
</protein>
<keyword evidence="7" id="KW-1185">Reference proteome</keyword>
<dbReference type="SUPFAM" id="SSF56176">
    <property type="entry name" value="FAD-binding/transporter-associated domain-like"/>
    <property type="match status" value="1"/>
</dbReference>
<dbReference type="Pfam" id="PF01565">
    <property type="entry name" value="FAD_binding_4"/>
    <property type="match status" value="1"/>
</dbReference>
<dbReference type="PROSITE" id="PS51387">
    <property type="entry name" value="FAD_PCMH"/>
    <property type="match status" value="1"/>
</dbReference>
<dbReference type="EMBL" id="AYSA01000551">
    <property type="protein sequence ID" value="ESZ91023.1"/>
    <property type="molecule type" value="Genomic_DNA"/>
</dbReference>
<evidence type="ECO:0000256" key="4">
    <source>
        <dbReference type="ARBA" id="ARBA00023002"/>
    </source>
</evidence>